<evidence type="ECO:0000256" key="3">
    <source>
        <dbReference type="ARBA" id="ARBA00012454"/>
    </source>
</evidence>
<comment type="catalytic activity">
    <reaction evidence="13 14">
        <text>2 cob(II)alamin + reduced [electron-transfer flavoprotein] + 2 ATP = 2 adenosylcob(III)alamin + 2 triphosphate + oxidized [electron-transfer flavoprotein] + 3 H(+)</text>
        <dbReference type="Rhea" id="RHEA:28671"/>
        <dbReference type="Rhea" id="RHEA-COMP:10685"/>
        <dbReference type="Rhea" id="RHEA-COMP:10686"/>
        <dbReference type="ChEBI" id="CHEBI:15378"/>
        <dbReference type="ChEBI" id="CHEBI:16304"/>
        <dbReference type="ChEBI" id="CHEBI:18036"/>
        <dbReference type="ChEBI" id="CHEBI:18408"/>
        <dbReference type="ChEBI" id="CHEBI:30616"/>
        <dbReference type="ChEBI" id="CHEBI:57692"/>
        <dbReference type="ChEBI" id="CHEBI:58307"/>
        <dbReference type="EC" id="2.5.1.17"/>
    </reaction>
</comment>
<evidence type="ECO:0000256" key="7">
    <source>
        <dbReference type="ARBA" id="ARBA00022741"/>
    </source>
</evidence>
<evidence type="ECO:0000256" key="8">
    <source>
        <dbReference type="ARBA" id="ARBA00022840"/>
    </source>
</evidence>
<dbReference type="InterPro" id="IPR036451">
    <property type="entry name" value="CblAdoTrfase-like_sf"/>
</dbReference>
<evidence type="ECO:0000256" key="14">
    <source>
        <dbReference type="RuleBase" id="RU366026"/>
    </source>
</evidence>
<proteinExistence type="inferred from homology"/>
<evidence type="ECO:0000256" key="1">
    <source>
        <dbReference type="ARBA" id="ARBA00005121"/>
    </source>
</evidence>
<keyword evidence="17" id="KW-1185">Reference proteome</keyword>
<dbReference type="GO" id="GO:0005524">
    <property type="term" value="F:ATP binding"/>
    <property type="evidence" value="ECO:0007669"/>
    <property type="project" value="UniProtKB-UniRule"/>
</dbReference>
<evidence type="ECO:0000256" key="11">
    <source>
        <dbReference type="ARBA" id="ARBA00033354"/>
    </source>
</evidence>
<keyword evidence="8 14" id="KW-0067">ATP-binding</keyword>
<dbReference type="EMBL" id="FWEY01000013">
    <property type="protein sequence ID" value="SLM53198.1"/>
    <property type="molecule type" value="Genomic_DNA"/>
</dbReference>
<accession>A0A1W1IJH5</accession>
<reference evidence="17" key="1">
    <citation type="submission" date="2016-04" db="EMBL/GenBank/DDBJ databases">
        <authorList>
            <person name="Strepis N."/>
        </authorList>
    </citation>
    <scope>NUCLEOTIDE SEQUENCE [LARGE SCALE GENOMIC DNA]</scope>
</reference>
<dbReference type="Gene3D" id="1.20.1200.10">
    <property type="entry name" value="Cobalamin adenosyltransferase-like"/>
    <property type="match status" value="1"/>
</dbReference>
<protein>
    <recommendedName>
        <fullName evidence="4 14">Corrinoid adenosyltransferase</fullName>
        <ecNumber evidence="3 14">2.5.1.17</ecNumber>
    </recommendedName>
    <alternativeName>
        <fullName evidence="9 14">Cob(II)alamin adenosyltransferase</fullName>
    </alternativeName>
    <alternativeName>
        <fullName evidence="11 14">Cob(II)yrinic acid a,c-diamide adenosyltransferase</fullName>
    </alternativeName>
    <alternativeName>
        <fullName evidence="10 14">Cobinamide/cobalamin adenosyltransferase</fullName>
    </alternativeName>
</protein>
<dbReference type="GO" id="GO:0008817">
    <property type="term" value="F:corrinoid adenosyltransferase activity"/>
    <property type="evidence" value="ECO:0007669"/>
    <property type="project" value="UniProtKB-UniRule"/>
</dbReference>
<gene>
    <name evidence="16" type="ORF">TPAS_2925</name>
</gene>
<keyword evidence="6 14" id="KW-0808">Transferase</keyword>
<evidence type="ECO:0000259" key="15">
    <source>
        <dbReference type="Pfam" id="PF01923"/>
    </source>
</evidence>
<evidence type="ECO:0000256" key="10">
    <source>
        <dbReference type="ARBA" id="ARBA00033334"/>
    </source>
</evidence>
<evidence type="ECO:0000256" key="6">
    <source>
        <dbReference type="ARBA" id="ARBA00022679"/>
    </source>
</evidence>
<dbReference type="InterPro" id="IPR016030">
    <property type="entry name" value="CblAdoTrfase-like"/>
</dbReference>
<evidence type="ECO:0000256" key="13">
    <source>
        <dbReference type="ARBA" id="ARBA00048692"/>
    </source>
</evidence>
<organism evidence="16 17">
    <name type="scientific">Trichococcus pasteurii</name>
    <dbReference type="NCBI Taxonomy" id="43064"/>
    <lineage>
        <taxon>Bacteria</taxon>
        <taxon>Bacillati</taxon>
        <taxon>Bacillota</taxon>
        <taxon>Bacilli</taxon>
        <taxon>Lactobacillales</taxon>
        <taxon>Carnobacteriaceae</taxon>
        <taxon>Trichococcus</taxon>
    </lineage>
</organism>
<feature type="domain" description="Cobalamin adenosyltransferase-like" evidence="15">
    <location>
        <begin position="4"/>
        <end position="167"/>
    </location>
</feature>
<dbReference type="EC" id="2.5.1.17" evidence="3 14"/>
<dbReference type="STRING" id="43064.SAMN04488086_1276"/>
<dbReference type="PANTHER" id="PTHR12213">
    <property type="entry name" value="CORRINOID ADENOSYLTRANSFERASE"/>
    <property type="match status" value="1"/>
</dbReference>
<dbReference type="GO" id="GO:0009236">
    <property type="term" value="P:cobalamin biosynthetic process"/>
    <property type="evidence" value="ECO:0007669"/>
    <property type="project" value="UniProtKB-UniRule"/>
</dbReference>
<dbReference type="SUPFAM" id="SSF89028">
    <property type="entry name" value="Cobalamin adenosyltransferase-like"/>
    <property type="match status" value="1"/>
</dbReference>
<comment type="similarity">
    <text evidence="2 14">Belongs to the Cob(I)alamin adenosyltransferase family.</text>
</comment>
<comment type="pathway">
    <text evidence="1 14">Cofactor biosynthesis; adenosylcobalamin biosynthesis; adenosylcobalamin from cob(II)yrinate a,c-diamide: step 2/7.</text>
</comment>
<evidence type="ECO:0000313" key="16">
    <source>
        <dbReference type="EMBL" id="SLM53198.1"/>
    </source>
</evidence>
<dbReference type="RefSeq" id="WP_086943894.1">
    <property type="nucleotide sequence ID" value="NZ_FONM01000027.1"/>
</dbReference>
<dbReference type="Proteomes" id="UP000195985">
    <property type="component" value="Unassembled WGS sequence"/>
</dbReference>
<name>A0A1W1IJH5_9LACT</name>
<sequence>MSRIYTRTGDKGTTALFGGSRVEKDNLRVEAYGTIDEVISSMGVAYSFIQDEELKNEIAYIQKQLFVLGAELASDEKGLKNLKEIIQQNDIDELEKIIDKYMGKAVLFKGFVTPGKSTASAMLHVARTVARRAERAIITLNRENQVREEIKKYVNRLTDALYAMARFEEEK</sequence>
<dbReference type="NCBIfam" id="TIGR00636">
    <property type="entry name" value="PduO_Nterm"/>
    <property type="match status" value="1"/>
</dbReference>
<evidence type="ECO:0000256" key="9">
    <source>
        <dbReference type="ARBA" id="ARBA00031529"/>
    </source>
</evidence>
<evidence type="ECO:0000256" key="12">
    <source>
        <dbReference type="ARBA" id="ARBA00048555"/>
    </source>
</evidence>
<keyword evidence="5 14" id="KW-0169">Cobalamin biosynthesis</keyword>
<dbReference type="UniPathway" id="UPA00148">
    <property type="reaction ID" value="UER00233"/>
</dbReference>
<evidence type="ECO:0000313" key="17">
    <source>
        <dbReference type="Proteomes" id="UP000195985"/>
    </source>
</evidence>
<evidence type="ECO:0000256" key="5">
    <source>
        <dbReference type="ARBA" id="ARBA00022573"/>
    </source>
</evidence>
<dbReference type="PANTHER" id="PTHR12213:SF0">
    <property type="entry name" value="CORRINOID ADENOSYLTRANSFERASE MMAB"/>
    <property type="match status" value="1"/>
</dbReference>
<dbReference type="Pfam" id="PF01923">
    <property type="entry name" value="Cob_adeno_trans"/>
    <property type="match status" value="1"/>
</dbReference>
<evidence type="ECO:0000256" key="4">
    <source>
        <dbReference type="ARBA" id="ARBA00020963"/>
    </source>
</evidence>
<dbReference type="OrthoDB" id="9778896at2"/>
<evidence type="ECO:0000256" key="2">
    <source>
        <dbReference type="ARBA" id="ARBA00007487"/>
    </source>
</evidence>
<dbReference type="InterPro" id="IPR029499">
    <property type="entry name" value="PduO-typ"/>
</dbReference>
<keyword evidence="7 14" id="KW-0547">Nucleotide-binding</keyword>
<comment type="catalytic activity">
    <reaction evidence="12 14">
        <text>2 cob(II)yrinate a,c diamide + reduced [electron-transfer flavoprotein] + 2 ATP = 2 adenosylcob(III)yrinate a,c-diamide + 2 triphosphate + oxidized [electron-transfer flavoprotein] + 3 H(+)</text>
        <dbReference type="Rhea" id="RHEA:11528"/>
        <dbReference type="Rhea" id="RHEA-COMP:10685"/>
        <dbReference type="Rhea" id="RHEA-COMP:10686"/>
        <dbReference type="ChEBI" id="CHEBI:15378"/>
        <dbReference type="ChEBI" id="CHEBI:18036"/>
        <dbReference type="ChEBI" id="CHEBI:30616"/>
        <dbReference type="ChEBI" id="CHEBI:57692"/>
        <dbReference type="ChEBI" id="CHEBI:58307"/>
        <dbReference type="ChEBI" id="CHEBI:58503"/>
        <dbReference type="ChEBI" id="CHEBI:58537"/>
        <dbReference type="EC" id="2.5.1.17"/>
    </reaction>
</comment>
<dbReference type="AlphaFoldDB" id="A0A1W1IJH5"/>